<dbReference type="RefSeq" id="WP_007427343.1">
    <property type="nucleotide sequence ID" value="NZ_AMGO01000049.1"/>
</dbReference>
<sequence length="119" mass="13368">MWVKIRATEEQRSRWHAVAEARGVSLSELVRQGLDGVRAVRRRHQPRRVDPELLRELARIGNNLNQLARWANREKRGADAVAVVARLIALDRELAQLRRAHEVPTAEAGPGAVSEDAPC</sequence>
<evidence type="ECO:0000259" key="1">
    <source>
        <dbReference type="Pfam" id="PF05713"/>
    </source>
</evidence>
<keyword evidence="3" id="KW-1185">Reference proteome</keyword>
<dbReference type="Pfam" id="PF05713">
    <property type="entry name" value="MobC"/>
    <property type="match status" value="1"/>
</dbReference>
<dbReference type="AlphaFoldDB" id="K2GLX2"/>
<feature type="domain" description="Bacterial mobilisation" evidence="1">
    <location>
        <begin position="54"/>
        <end position="97"/>
    </location>
</feature>
<dbReference type="PATRIC" id="fig|1231392.3.peg.2203"/>
<dbReference type="OrthoDB" id="2004071at2"/>
<dbReference type="Proteomes" id="UP000006765">
    <property type="component" value="Unassembled WGS sequence"/>
</dbReference>
<evidence type="ECO:0000313" key="2">
    <source>
        <dbReference type="EMBL" id="EKE43706.1"/>
    </source>
</evidence>
<dbReference type="InterPro" id="IPR008687">
    <property type="entry name" value="MobC"/>
</dbReference>
<gene>
    <name evidence="2" type="ORF">OCGS_2191</name>
</gene>
<protein>
    <recommendedName>
        <fullName evidence="1">Bacterial mobilisation domain-containing protein</fullName>
    </recommendedName>
</protein>
<accession>K2GLX2</accession>
<evidence type="ECO:0000313" key="3">
    <source>
        <dbReference type="Proteomes" id="UP000006765"/>
    </source>
</evidence>
<comment type="caution">
    <text evidence="2">The sequence shown here is derived from an EMBL/GenBank/DDBJ whole genome shotgun (WGS) entry which is preliminary data.</text>
</comment>
<proteinExistence type="predicted"/>
<reference evidence="2 3" key="1">
    <citation type="journal article" date="2012" name="J. Bacteriol.">
        <title>Draft Genome Sequence of Oceaniovalibus guishaninsula JLT2003T.</title>
        <authorList>
            <person name="Tang K."/>
            <person name="Liu K."/>
            <person name="Jiao N."/>
        </authorList>
    </citation>
    <scope>NUCLEOTIDE SEQUENCE [LARGE SCALE GENOMIC DNA]</scope>
    <source>
        <strain evidence="2 3">JLT2003</strain>
    </source>
</reference>
<dbReference type="STRING" id="1231392.OCGS_2191"/>
<name>K2GLX2_9RHOB</name>
<dbReference type="eggNOG" id="ENOG5033BEY">
    <property type="taxonomic scope" value="Bacteria"/>
</dbReference>
<dbReference type="EMBL" id="AMGO01000049">
    <property type="protein sequence ID" value="EKE43706.1"/>
    <property type="molecule type" value="Genomic_DNA"/>
</dbReference>
<organism evidence="2 3">
    <name type="scientific">Oceaniovalibus guishaninsula JLT2003</name>
    <dbReference type="NCBI Taxonomy" id="1231392"/>
    <lineage>
        <taxon>Bacteria</taxon>
        <taxon>Pseudomonadati</taxon>
        <taxon>Pseudomonadota</taxon>
        <taxon>Alphaproteobacteria</taxon>
        <taxon>Rhodobacterales</taxon>
        <taxon>Roseobacteraceae</taxon>
        <taxon>Oceaniovalibus</taxon>
    </lineage>
</organism>